<sequence>MEAPAKNAAWFVFAVAIIALVIAIVWSFKIGFEENDDADDVARQVRGNTFLWLFTLAALVVAIFVSACPVPRYL</sequence>
<proteinExistence type="predicted"/>
<keyword evidence="1" id="KW-0812">Transmembrane</keyword>
<evidence type="ECO:0008006" key="3">
    <source>
        <dbReference type="Google" id="ProtNLM"/>
    </source>
</evidence>
<organism evidence="2">
    <name type="scientific">Pithovirus LCPAC304</name>
    <dbReference type="NCBI Taxonomy" id="2506594"/>
    <lineage>
        <taxon>Viruses</taxon>
        <taxon>Pithoviruses</taxon>
    </lineage>
</organism>
<protein>
    <recommendedName>
        <fullName evidence="3">Transmembrane protein</fullName>
    </recommendedName>
</protein>
<accession>A0A481Z9M1</accession>
<name>A0A481Z9M1_9VIRU</name>
<evidence type="ECO:0000256" key="1">
    <source>
        <dbReference type="SAM" id="Phobius"/>
    </source>
</evidence>
<keyword evidence="1" id="KW-0472">Membrane</keyword>
<feature type="transmembrane region" description="Helical" evidence="1">
    <location>
        <begin position="7"/>
        <end position="30"/>
    </location>
</feature>
<gene>
    <name evidence="2" type="ORF">LCPAC304_06630</name>
</gene>
<keyword evidence="1" id="KW-1133">Transmembrane helix</keyword>
<feature type="transmembrane region" description="Helical" evidence="1">
    <location>
        <begin position="50"/>
        <end position="70"/>
    </location>
</feature>
<reference evidence="2" key="1">
    <citation type="journal article" date="2019" name="MBio">
        <title>Virus Genomes from Deep Sea Sediments Expand the Ocean Megavirome and Support Independent Origins of Viral Gigantism.</title>
        <authorList>
            <person name="Backstrom D."/>
            <person name="Yutin N."/>
            <person name="Jorgensen S.L."/>
            <person name="Dharamshi J."/>
            <person name="Homa F."/>
            <person name="Zaremba-Niedwiedzka K."/>
            <person name="Spang A."/>
            <person name="Wolf Y.I."/>
            <person name="Koonin E.V."/>
            <person name="Ettema T.J."/>
        </authorList>
    </citation>
    <scope>NUCLEOTIDE SEQUENCE</scope>
</reference>
<dbReference type="EMBL" id="MK500573">
    <property type="protein sequence ID" value="QBK92316.1"/>
    <property type="molecule type" value="Genomic_DNA"/>
</dbReference>
<evidence type="ECO:0000313" key="2">
    <source>
        <dbReference type="EMBL" id="QBK92316.1"/>
    </source>
</evidence>